<evidence type="ECO:0000256" key="3">
    <source>
        <dbReference type="ARBA" id="ARBA00022452"/>
    </source>
</evidence>
<keyword evidence="7" id="KW-0998">Cell outer membrane</keyword>
<dbReference type="GO" id="GO:0009279">
    <property type="term" value="C:cell outer membrane"/>
    <property type="evidence" value="ECO:0007669"/>
    <property type="project" value="UniProtKB-SubCell"/>
</dbReference>
<keyword evidence="6" id="KW-0472">Membrane</keyword>
<evidence type="ECO:0000256" key="4">
    <source>
        <dbReference type="ARBA" id="ARBA00022692"/>
    </source>
</evidence>
<comment type="subcellular location">
    <subcellularLocation>
        <location evidence="2">Cell outer membrane</location>
    </subcellularLocation>
    <subcellularLocation>
        <location evidence="1">Cell surface</location>
    </subcellularLocation>
</comment>
<keyword evidence="5" id="KW-0732">Signal</keyword>
<evidence type="ECO:0000313" key="10">
    <source>
        <dbReference type="Proteomes" id="UP000255509"/>
    </source>
</evidence>
<name>A0A379W0R6_SALET</name>
<dbReference type="Gene3D" id="3.30.1300.30">
    <property type="entry name" value="GSPII I/J protein-like"/>
    <property type="match status" value="1"/>
</dbReference>
<dbReference type="SUPFAM" id="SSF54523">
    <property type="entry name" value="Pili subunits"/>
    <property type="match status" value="1"/>
</dbReference>
<evidence type="ECO:0000256" key="1">
    <source>
        <dbReference type="ARBA" id="ARBA00004241"/>
    </source>
</evidence>
<feature type="domain" description="Trimeric autotransporter adhesin YadA-like C-terminal membrane anchor" evidence="8">
    <location>
        <begin position="1"/>
        <end position="52"/>
    </location>
</feature>
<dbReference type="InterPro" id="IPR045584">
    <property type="entry name" value="Pilin-like"/>
</dbReference>
<organism evidence="9 10">
    <name type="scientific">Salmonella enterica I</name>
    <dbReference type="NCBI Taxonomy" id="59201"/>
    <lineage>
        <taxon>Bacteria</taxon>
        <taxon>Pseudomonadati</taxon>
        <taxon>Pseudomonadota</taxon>
        <taxon>Gammaproteobacteria</taxon>
        <taxon>Enterobacterales</taxon>
        <taxon>Enterobacteriaceae</taxon>
        <taxon>Salmonella</taxon>
    </lineage>
</organism>
<keyword evidence="3" id="KW-1134">Transmembrane beta strand</keyword>
<protein>
    <submittedName>
        <fullName evidence="9">Autotransporter</fullName>
    </submittedName>
</protein>
<reference evidence="9 10" key="1">
    <citation type="submission" date="2018-06" db="EMBL/GenBank/DDBJ databases">
        <authorList>
            <consortium name="Pathogen Informatics"/>
            <person name="Doyle S."/>
        </authorList>
    </citation>
    <scope>NUCLEOTIDE SEQUENCE [LARGE SCALE GENOMIC DNA]</scope>
    <source>
        <strain evidence="9 10">NCTC8258</strain>
    </source>
</reference>
<dbReference type="EMBL" id="UGXS01000004">
    <property type="protein sequence ID" value="SUH12698.1"/>
    <property type="molecule type" value="Genomic_DNA"/>
</dbReference>
<dbReference type="Proteomes" id="UP000255509">
    <property type="component" value="Unassembled WGS sequence"/>
</dbReference>
<sequence>MTSIAGGTFNGESAVAIGVSMVSESGGWVYKLQGTSNSQGDYSAAIGAGFQW</sequence>
<evidence type="ECO:0000256" key="7">
    <source>
        <dbReference type="ARBA" id="ARBA00023237"/>
    </source>
</evidence>
<proteinExistence type="predicted"/>
<evidence type="ECO:0000256" key="5">
    <source>
        <dbReference type="ARBA" id="ARBA00022729"/>
    </source>
</evidence>
<evidence type="ECO:0000256" key="2">
    <source>
        <dbReference type="ARBA" id="ARBA00004442"/>
    </source>
</evidence>
<dbReference type="AlphaFoldDB" id="A0A379W0R6"/>
<evidence type="ECO:0000256" key="6">
    <source>
        <dbReference type="ARBA" id="ARBA00023136"/>
    </source>
</evidence>
<gene>
    <name evidence="9" type="ORF">NCTC8258_00308</name>
</gene>
<keyword evidence="4" id="KW-0812">Transmembrane</keyword>
<accession>A0A379W0R6</accession>
<evidence type="ECO:0000259" key="8">
    <source>
        <dbReference type="Pfam" id="PF03895"/>
    </source>
</evidence>
<evidence type="ECO:0000313" key="9">
    <source>
        <dbReference type="EMBL" id="SUH12698.1"/>
    </source>
</evidence>
<dbReference type="Pfam" id="PF03895">
    <property type="entry name" value="YadA_anchor"/>
    <property type="match status" value="1"/>
</dbReference>
<dbReference type="GO" id="GO:0009986">
    <property type="term" value="C:cell surface"/>
    <property type="evidence" value="ECO:0007669"/>
    <property type="project" value="UniProtKB-SubCell"/>
</dbReference>
<dbReference type="InterPro" id="IPR005594">
    <property type="entry name" value="YadA_C"/>
</dbReference>